<dbReference type="PANTHER" id="PTHR22734:SF2">
    <property type="entry name" value="U3 SMALL NUCLEOLAR RIBONUCLEOPROTEIN PROTEIN IMP4"/>
    <property type="match status" value="1"/>
</dbReference>
<dbReference type="GO" id="GO:0042274">
    <property type="term" value="P:ribosomal small subunit biogenesis"/>
    <property type="evidence" value="ECO:0007669"/>
    <property type="project" value="UniProtKB-ARBA"/>
</dbReference>
<dbReference type="FunFam" id="3.40.50.10480:FF:000001">
    <property type="entry name" value="IMP4, U3 small nucleolar ribonucleoprotein"/>
    <property type="match status" value="1"/>
</dbReference>
<dbReference type="EMBL" id="KB207186">
    <property type="protein sequence ID" value="ELP83998.1"/>
    <property type="molecule type" value="Genomic_DNA"/>
</dbReference>
<feature type="domain" description="Brix" evidence="1">
    <location>
        <begin position="70"/>
        <end position="251"/>
    </location>
</feature>
<dbReference type="GO" id="GO:0030515">
    <property type="term" value="F:snoRNA binding"/>
    <property type="evidence" value="ECO:0007669"/>
    <property type="project" value="TreeGrafter"/>
</dbReference>
<dbReference type="InterPro" id="IPR007109">
    <property type="entry name" value="Brix"/>
</dbReference>
<evidence type="ECO:0000313" key="3">
    <source>
        <dbReference type="Proteomes" id="UP000014680"/>
    </source>
</evidence>
<dbReference type="Gene3D" id="3.40.50.10480">
    <property type="entry name" value="Probable brix-domain ribosomal biogenesis protein"/>
    <property type="match status" value="1"/>
</dbReference>
<dbReference type="PROSITE" id="PS50833">
    <property type="entry name" value="BRIX"/>
    <property type="match status" value="1"/>
</dbReference>
<dbReference type="Pfam" id="PF04427">
    <property type="entry name" value="Brix"/>
    <property type="match status" value="1"/>
</dbReference>
<dbReference type="RefSeq" id="XP_004183344.1">
    <property type="nucleotide sequence ID" value="XM_004183296.1"/>
</dbReference>
<name>L7FJU7_ENTIV</name>
<dbReference type="OrthoDB" id="10253204at2759"/>
<evidence type="ECO:0000259" key="1">
    <source>
        <dbReference type="PROSITE" id="PS50833"/>
    </source>
</evidence>
<protein>
    <submittedName>
        <fullName evidence="2">Brix domain containing protein ZK795.3, putative</fullName>
    </submittedName>
</protein>
<sequence length="274" mass="31303">MMKRQVQDGDKLRLDKKRAIEKAMEGATAIPVTARGDFDQLESTLNYEDASSRAVNAYDSEYAKSGISDPVVFVTTSRDPSSKLKEFSKEIKLIIPNSTRLNRGNLQVKNLVETCKSHDVTDLVIVHEHRGIPDGLIVTHFPFGPTAYFGLYNVVSRHDAKTKKTLSQTAPHLIFDNLTTPLGKRFEMILKNLFPVPKPDTKRIMTFANSKDYISFRHHVYEYNEEHQLVLQEVGPRFELRPYQIKLGTVDMKYAENEWILRSFINSAATRTLL</sequence>
<gene>
    <name evidence="2" type="ORF">EIN_345840</name>
</gene>
<dbReference type="GO" id="GO:0034457">
    <property type="term" value="C:Mpp10 complex"/>
    <property type="evidence" value="ECO:0007669"/>
    <property type="project" value="UniProtKB-ARBA"/>
</dbReference>
<reference evidence="2 3" key="1">
    <citation type="submission" date="2012-10" db="EMBL/GenBank/DDBJ databases">
        <authorList>
            <person name="Zafar N."/>
            <person name="Inman J."/>
            <person name="Hall N."/>
            <person name="Lorenzi H."/>
            <person name="Caler E."/>
        </authorList>
    </citation>
    <scope>NUCLEOTIDE SEQUENCE [LARGE SCALE GENOMIC DNA]</scope>
    <source>
        <strain evidence="2 3">IP1</strain>
    </source>
</reference>
<dbReference type="VEuPathDB" id="AmoebaDB:EIN_345840"/>
<dbReference type="PANTHER" id="PTHR22734">
    <property type="entry name" value="U3 SMALL NUCLEOLAR RIBONUCLEOPROTEIN PROTEIN IMP4"/>
    <property type="match status" value="1"/>
</dbReference>
<accession>L7FJU7</accession>
<dbReference type="SMART" id="SM00879">
    <property type="entry name" value="Brix"/>
    <property type="match status" value="1"/>
</dbReference>
<dbReference type="GO" id="GO:0032040">
    <property type="term" value="C:small-subunit processome"/>
    <property type="evidence" value="ECO:0007669"/>
    <property type="project" value="TreeGrafter"/>
</dbReference>
<dbReference type="GO" id="GO:0042134">
    <property type="term" value="F:rRNA primary transcript binding"/>
    <property type="evidence" value="ECO:0007669"/>
    <property type="project" value="InterPro"/>
</dbReference>
<dbReference type="AlphaFoldDB" id="L7FJU7"/>
<dbReference type="GeneID" id="14882998"/>
<dbReference type="GO" id="GO:0006364">
    <property type="term" value="P:rRNA processing"/>
    <property type="evidence" value="ECO:0007669"/>
    <property type="project" value="InterPro"/>
</dbReference>
<dbReference type="GO" id="GO:0005654">
    <property type="term" value="C:nucleoplasm"/>
    <property type="evidence" value="ECO:0007669"/>
    <property type="project" value="UniProtKB-ARBA"/>
</dbReference>
<dbReference type="InterPro" id="IPR044281">
    <property type="entry name" value="IMP4/RPF1"/>
</dbReference>
<dbReference type="Proteomes" id="UP000014680">
    <property type="component" value="Unassembled WGS sequence"/>
</dbReference>
<proteinExistence type="predicted"/>
<dbReference type="SUPFAM" id="SSF52954">
    <property type="entry name" value="Class II aaRS ABD-related"/>
    <property type="match status" value="1"/>
</dbReference>
<dbReference type="KEGG" id="eiv:EIN_345840"/>
<keyword evidence="3" id="KW-1185">Reference proteome</keyword>
<organism evidence="2 3">
    <name type="scientific">Entamoeba invadens IP1</name>
    <dbReference type="NCBI Taxonomy" id="370355"/>
    <lineage>
        <taxon>Eukaryota</taxon>
        <taxon>Amoebozoa</taxon>
        <taxon>Evosea</taxon>
        <taxon>Archamoebae</taxon>
        <taxon>Mastigamoebida</taxon>
        <taxon>Entamoebidae</taxon>
        <taxon>Entamoeba</taxon>
    </lineage>
</organism>
<evidence type="ECO:0000313" key="2">
    <source>
        <dbReference type="EMBL" id="ELP83998.1"/>
    </source>
</evidence>
<dbReference type="OMA" id="VIQFRHH"/>